<name>A0A2M7IN54_9BACT</name>
<evidence type="ECO:0000313" key="1">
    <source>
        <dbReference type="EMBL" id="PIW96759.1"/>
    </source>
</evidence>
<dbReference type="EMBL" id="PFHR01000173">
    <property type="protein sequence ID" value="PIW96759.1"/>
    <property type="molecule type" value="Genomic_DNA"/>
</dbReference>
<accession>A0A2M7IN54</accession>
<dbReference type="Proteomes" id="UP000230837">
    <property type="component" value="Unassembled WGS sequence"/>
</dbReference>
<dbReference type="AlphaFoldDB" id="A0A2M7IN54"/>
<evidence type="ECO:0000313" key="2">
    <source>
        <dbReference type="Proteomes" id="UP000230837"/>
    </source>
</evidence>
<comment type="caution">
    <text evidence="1">The sequence shown here is derived from an EMBL/GenBank/DDBJ whole genome shotgun (WGS) entry which is preliminary data.</text>
</comment>
<protein>
    <submittedName>
        <fullName evidence="1">Uncharacterized protein</fullName>
    </submittedName>
</protein>
<sequence length="111" mass="12881">MKKGETVMKKLLSSISGLAMIFSWAKSQRNPLEDKIVDNWVERYFPPNLFFIRPLTASERNIAKFEYDGDENLVWYGLCHPLTGQPYAVSDDSGVIIREARRKGFNPVRWQ</sequence>
<gene>
    <name evidence="1" type="ORF">COZ82_03255</name>
</gene>
<organism evidence="1 2">
    <name type="scientific">Candidatus Kaiserbacteria bacterium CG_4_8_14_3_um_filter_38_9</name>
    <dbReference type="NCBI Taxonomy" id="1974599"/>
    <lineage>
        <taxon>Bacteria</taxon>
        <taxon>Candidatus Kaiseribacteriota</taxon>
    </lineage>
</organism>
<reference evidence="2" key="1">
    <citation type="submission" date="2017-09" db="EMBL/GenBank/DDBJ databases">
        <title>Depth-based differentiation of microbial function through sediment-hosted aquifers and enrichment of novel symbionts in the deep terrestrial subsurface.</title>
        <authorList>
            <person name="Probst A.J."/>
            <person name="Ladd B."/>
            <person name="Jarett J.K."/>
            <person name="Geller-Mcgrath D.E."/>
            <person name="Sieber C.M.K."/>
            <person name="Emerson J.B."/>
            <person name="Anantharaman K."/>
            <person name="Thomas B.C."/>
            <person name="Malmstrom R."/>
            <person name="Stieglmeier M."/>
            <person name="Klingl A."/>
            <person name="Woyke T."/>
            <person name="Ryan C.M."/>
            <person name="Banfield J.F."/>
        </authorList>
    </citation>
    <scope>NUCLEOTIDE SEQUENCE [LARGE SCALE GENOMIC DNA]</scope>
</reference>
<proteinExistence type="predicted"/>